<dbReference type="SMART" id="SM00884">
    <property type="entry name" value="Cullin_Nedd8"/>
    <property type="match status" value="1"/>
</dbReference>
<feature type="compositionally biased region" description="Low complexity" evidence="1">
    <location>
        <begin position="251"/>
        <end position="263"/>
    </location>
</feature>
<comment type="caution">
    <text evidence="3">The sequence shown here is derived from an EMBL/GenBank/DDBJ whole genome shotgun (WGS) entry which is preliminary data.</text>
</comment>
<evidence type="ECO:0000259" key="2">
    <source>
        <dbReference type="SMART" id="SM00884"/>
    </source>
</evidence>
<organism evidence="3 4">
    <name type="scientific">Strigomonas culicis</name>
    <dbReference type="NCBI Taxonomy" id="28005"/>
    <lineage>
        <taxon>Eukaryota</taxon>
        <taxon>Discoba</taxon>
        <taxon>Euglenozoa</taxon>
        <taxon>Kinetoplastea</taxon>
        <taxon>Metakinetoplastina</taxon>
        <taxon>Trypanosomatida</taxon>
        <taxon>Trypanosomatidae</taxon>
        <taxon>Strigomonadinae</taxon>
        <taxon>Strigomonas</taxon>
    </lineage>
</organism>
<dbReference type="SUPFAM" id="SSF46785">
    <property type="entry name" value="Winged helix' DNA-binding domain"/>
    <property type="match status" value="1"/>
</dbReference>
<dbReference type="EMBL" id="ATMH01011968">
    <property type="protein sequence ID" value="EPY15551.1"/>
    <property type="molecule type" value="Genomic_DNA"/>
</dbReference>
<reference evidence="3 4" key="1">
    <citation type="journal article" date="2013" name="PLoS ONE">
        <title>Predicting the Proteins of Angomonas deanei, Strigomonas culicis and Their Respective Endosymbionts Reveals New Aspects of the Trypanosomatidae Family.</title>
        <authorList>
            <person name="Motta M.C."/>
            <person name="Martins A.C."/>
            <person name="de Souza S.S."/>
            <person name="Catta-Preta C.M."/>
            <person name="Silva R."/>
            <person name="Klein C.C."/>
            <person name="de Almeida L.G."/>
            <person name="de Lima Cunha O."/>
            <person name="Ciapina L.P."/>
            <person name="Brocchi M."/>
            <person name="Colabardini A.C."/>
            <person name="de Araujo Lima B."/>
            <person name="Machado C.R."/>
            <person name="de Almeida Soares C.M."/>
            <person name="Probst C.M."/>
            <person name="de Menezes C.B."/>
            <person name="Thompson C.E."/>
            <person name="Bartholomeu D.C."/>
            <person name="Gradia D.F."/>
            <person name="Pavoni D.P."/>
            <person name="Grisard E.C."/>
            <person name="Fantinatti-Garboggini F."/>
            <person name="Marchini F.K."/>
            <person name="Rodrigues-Luiz G.F."/>
            <person name="Wagner G."/>
            <person name="Goldman G.H."/>
            <person name="Fietto J.L."/>
            <person name="Elias M.C."/>
            <person name="Goldman M.H."/>
            <person name="Sagot M.F."/>
            <person name="Pereira M."/>
            <person name="Stoco P.H."/>
            <person name="de Mendonca-Neto R.P."/>
            <person name="Teixeira S.M."/>
            <person name="Maciel T.E."/>
            <person name="de Oliveira Mendes T.A."/>
            <person name="Urmenyi T.P."/>
            <person name="de Souza W."/>
            <person name="Schenkman S."/>
            <person name="de Vasconcelos A.T."/>
        </authorList>
    </citation>
    <scope>NUCLEOTIDE SEQUENCE [LARGE SCALE GENOMIC DNA]</scope>
</reference>
<feature type="compositionally biased region" description="Basic residues" evidence="1">
    <location>
        <begin position="241"/>
        <end position="250"/>
    </location>
</feature>
<gene>
    <name evidence="3" type="ORF">STCU_11934</name>
</gene>
<feature type="region of interest" description="Disordered" evidence="1">
    <location>
        <begin position="655"/>
        <end position="676"/>
    </location>
</feature>
<dbReference type="InterPro" id="IPR036388">
    <property type="entry name" value="WH-like_DNA-bd_sf"/>
</dbReference>
<feature type="domain" description="Cullin neddylation" evidence="2">
    <location>
        <begin position="1000"/>
        <end position="1051"/>
    </location>
</feature>
<proteinExistence type="predicted"/>
<evidence type="ECO:0000256" key="1">
    <source>
        <dbReference type="SAM" id="MobiDB-lite"/>
    </source>
</evidence>
<name>S9ULJ5_9TRYP</name>
<evidence type="ECO:0000313" key="4">
    <source>
        <dbReference type="Proteomes" id="UP000015354"/>
    </source>
</evidence>
<keyword evidence="4" id="KW-1185">Reference proteome</keyword>
<dbReference type="PANTHER" id="PTHR48125">
    <property type="entry name" value="LP07818P1"/>
    <property type="match status" value="1"/>
</dbReference>
<accession>S9ULJ5</accession>
<dbReference type="InterPro" id="IPR036317">
    <property type="entry name" value="Cullin_homology_sf"/>
</dbReference>
<feature type="region of interest" description="Disordered" evidence="1">
    <location>
        <begin position="929"/>
        <end position="952"/>
    </location>
</feature>
<evidence type="ECO:0000313" key="3">
    <source>
        <dbReference type="EMBL" id="EPY15551.1"/>
    </source>
</evidence>
<dbReference type="Gene3D" id="1.10.10.10">
    <property type="entry name" value="Winged helix-like DNA-binding domain superfamily/Winged helix DNA-binding domain"/>
    <property type="match status" value="1"/>
</dbReference>
<dbReference type="InterPro" id="IPR019559">
    <property type="entry name" value="Cullin_neddylation_domain"/>
</dbReference>
<dbReference type="InterPro" id="IPR036390">
    <property type="entry name" value="WH_DNA-bd_sf"/>
</dbReference>
<dbReference type="PANTHER" id="PTHR48125:SF10">
    <property type="entry name" value="OS12G0136300 PROTEIN"/>
    <property type="match status" value="1"/>
</dbReference>
<dbReference type="SUPFAM" id="SSF75632">
    <property type="entry name" value="Cullin homology domain"/>
    <property type="match status" value="1"/>
</dbReference>
<sequence>MLTMVVGHNKQAIEAVQAYVVEAMVGREELELIGSLPQTPLFSRSAFPEAAAPEAGLDALRRRIEAADLRLVHAVVWMVEECGAHETMLATMQRQLAQCCARHGWATAHTVLERVCGGAAAPPTPARVDGWAAACFVPTEADANKALRLAAEAYTCLRGTLLLLLAGTSHYLDHVTQFGRGCLIEGLESFLVGLCTHPAAARFVWRWGVPLWLQLCHATLEQQRERLAAEAQARRCDSGGRRHRRRRRHSAVAGGEEAEALAAPRTKDGAESTLTRSLLDARSQAADEAAGVAARPLGHALPPRALTGELDAPMRHALREVAARPVEGFPTLLYLLPRRHAVRRRLLDGFSRGVAAHLQELLREAQPSPPAAAALLPQPVFERCIFAARMTVQAFFQDDSLPLRAVDDDVGVAPPQTADGRQPSAAALSADDAVRAGLAIFFAATAASVELTLAQALHAQLLEDLSRPARVATLEVVDTLLDLASLLPSRDAFVRRYKAMVAPRLMHVAAAAELDTDTEIFARMALRLGAAATAPCLTLLRDLRQALSDAQRAEAGDPRLVLSLARLTRSPPPPHRSFHHAVGPHLLLRHARVLCAAWWQPHAPVLVTAGRLRRLSERGRWLHPAMVDAVLRMEHCYRGAPTAAEGTPRYVPYAGPATPGAAAEARRPPPSPATASTVARGVSSALSSVQQGSSRLYGNVRRAEGLSGGFGNDDPDDDAAFSEAYGGLLPPAAMSMGGGYASNNSTVSSIFGDRALSDGGSTVVSAVVAEGAVAQRRLQWPLSCGRLTFSIAPRRPGGRHALVGGPPLVLLFLQGLARRRGGCSFGQLLQDMPVRAPKPCWRYLMKALVAHRIVEREGMDAADGPATRQQFHYRLSDDFRDAPAHKVVIDLTPVLTALPPDAALPASATADGLADLAEGPAAAAAAASPASAYPPSSPTYTGGAAVPPPRAAPAAPVVNIEEVAARRARCVELVALAYLKRTTAPPTLEEEQEARRIGQGDSARGVTHSHLLAAIAEQLSGDFLVTNPLLKKALTKLIGKGFVSRTADGKSYYYLP</sequence>
<dbReference type="OrthoDB" id="27073at2759"/>
<dbReference type="AlphaFoldDB" id="S9ULJ5"/>
<protein>
    <recommendedName>
        <fullName evidence="2">Cullin neddylation domain-containing protein</fullName>
    </recommendedName>
</protein>
<feature type="region of interest" description="Disordered" evidence="1">
    <location>
        <begin position="232"/>
        <end position="272"/>
    </location>
</feature>
<dbReference type="Proteomes" id="UP000015354">
    <property type="component" value="Unassembled WGS sequence"/>
</dbReference>